<sequence length="90" mass="10198">MKLLIALTLLVVCVAQSQSRYAPGHHTYDVDPNCEHPFYGFRGCPYYRLNRYFPSLRPYYAGCGCSSCAKVVNPYGAPYRTDAYVNSIVF</sequence>
<accession>A0A182I4D8</accession>
<evidence type="ECO:0000313" key="1">
    <source>
        <dbReference type="EnsemblMetazoa" id="AARA008435-PA"/>
    </source>
</evidence>
<dbReference type="Proteomes" id="UP000075840">
    <property type="component" value="Unassembled WGS sequence"/>
</dbReference>
<name>A0A182I4D8_ANOAR</name>
<dbReference type="VEuPathDB" id="VectorBase:AARA008435"/>
<proteinExistence type="predicted"/>
<evidence type="ECO:0000313" key="2">
    <source>
        <dbReference type="Proteomes" id="UP000075840"/>
    </source>
</evidence>
<dbReference type="EMBL" id="APCN01002303">
    <property type="status" value="NOT_ANNOTATED_CDS"/>
    <property type="molecule type" value="Genomic_DNA"/>
</dbReference>
<reference evidence="1" key="1">
    <citation type="submission" date="2022-08" db="UniProtKB">
        <authorList>
            <consortium name="EnsemblMetazoa"/>
        </authorList>
    </citation>
    <scope>IDENTIFICATION</scope>
    <source>
        <strain evidence="1">Dongola</strain>
    </source>
</reference>
<dbReference type="AlphaFoldDB" id="A0A182I4D8"/>
<dbReference type="EnsemblMetazoa" id="AARA008435-RA">
    <property type="protein sequence ID" value="AARA008435-PA"/>
    <property type="gene ID" value="AARA008435"/>
</dbReference>
<keyword evidence="2" id="KW-1185">Reference proteome</keyword>
<protein>
    <submittedName>
        <fullName evidence="1">Uncharacterized protein</fullName>
    </submittedName>
</protein>
<organism evidence="1 2">
    <name type="scientific">Anopheles arabiensis</name>
    <name type="common">Mosquito</name>
    <dbReference type="NCBI Taxonomy" id="7173"/>
    <lineage>
        <taxon>Eukaryota</taxon>
        <taxon>Metazoa</taxon>
        <taxon>Ecdysozoa</taxon>
        <taxon>Arthropoda</taxon>
        <taxon>Hexapoda</taxon>
        <taxon>Insecta</taxon>
        <taxon>Pterygota</taxon>
        <taxon>Neoptera</taxon>
        <taxon>Endopterygota</taxon>
        <taxon>Diptera</taxon>
        <taxon>Nematocera</taxon>
        <taxon>Culicoidea</taxon>
        <taxon>Culicidae</taxon>
        <taxon>Anophelinae</taxon>
        <taxon>Anopheles</taxon>
    </lineage>
</organism>